<gene>
    <name evidence="3" type="ORF">PPGU16_47870</name>
</gene>
<dbReference type="EMBL" id="AP023175">
    <property type="protein sequence ID" value="BCF91720.1"/>
    <property type="molecule type" value="Genomic_DNA"/>
</dbReference>
<dbReference type="PIRSF" id="PIRSF018266">
    <property type="entry name" value="FecR"/>
    <property type="match status" value="1"/>
</dbReference>
<dbReference type="Proteomes" id="UP000510888">
    <property type="component" value="Chromosome 2"/>
</dbReference>
<name>A0A7I8BUX8_9BURK</name>
<accession>A0A7I8BUX8</accession>
<dbReference type="InterPro" id="IPR032623">
    <property type="entry name" value="FecR_N"/>
</dbReference>
<evidence type="ECO:0000313" key="3">
    <source>
        <dbReference type="EMBL" id="BCF91720.1"/>
    </source>
</evidence>
<dbReference type="GO" id="GO:0016989">
    <property type="term" value="F:sigma factor antagonist activity"/>
    <property type="evidence" value="ECO:0007669"/>
    <property type="project" value="TreeGrafter"/>
</dbReference>
<organism evidence="3 4">
    <name type="scientific">Paraburkholderia largidicola</name>
    <dbReference type="NCBI Taxonomy" id="3014751"/>
    <lineage>
        <taxon>Bacteria</taxon>
        <taxon>Pseudomonadati</taxon>
        <taxon>Pseudomonadota</taxon>
        <taxon>Betaproteobacteria</taxon>
        <taxon>Burkholderiales</taxon>
        <taxon>Burkholderiaceae</taxon>
        <taxon>Paraburkholderia</taxon>
    </lineage>
</organism>
<feature type="domain" description="FecR N-terminal" evidence="2">
    <location>
        <begin position="16"/>
        <end position="56"/>
    </location>
</feature>
<dbReference type="AlphaFoldDB" id="A0A7I8BUX8"/>
<keyword evidence="4" id="KW-1185">Reference proteome</keyword>
<evidence type="ECO:0000313" key="4">
    <source>
        <dbReference type="Proteomes" id="UP000510888"/>
    </source>
</evidence>
<evidence type="ECO:0000259" key="1">
    <source>
        <dbReference type="Pfam" id="PF04773"/>
    </source>
</evidence>
<feature type="domain" description="FecR protein" evidence="1">
    <location>
        <begin position="117"/>
        <end position="212"/>
    </location>
</feature>
<dbReference type="PANTHER" id="PTHR30273:SF2">
    <property type="entry name" value="PROTEIN FECR"/>
    <property type="match status" value="1"/>
</dbReference>
<dbReference type="InterPro" id="IPR006860">
    <property type="entry name" value="FecR"/>
</dbReference>
<dbReference type="Pfam" id="PF16220">
    <property type="entry name" value="DUF4880"/>
    <property type="match status" value="1"/>
</dbReference>
<proteinExistence type="predicted"/>
<evidence type="ECO:0000259" key="2">
    <source>
        <dbReference type="Pfam" id="PF16220"/>
    </source>
</evidence>
<dbReference type="RefSeq" id="WP_180722947.1">
    <property type="nucleotide sequence ID" value="NZ_AP023175.1"/>
</dbReference>
<dbReference type="Gene3D" id="2.60.120.1440">
    <property type="match status" value="1"/>
</dbReference>
<dbReference type="InterPro" id="IPR012373">
    <property type="entry name" value="Ferrdict_sens_TM"/>
</dbReference>
<protein>
    <submittedName>
        <fullName evidence="3">Iron uptake regulator</fullName>
    </submittedName>
</protein>
<sequence length="328" mass="36356">MNIGSPPGIAPNVARRAVEWWLDLQSGDITDSQRRAFECWRAEHADHDRAWRHIQSVSQRFQTLNDGAGGSAARAALTRPRSPARRAGVKALVLLFFAGGTAWLARDQIAWRSWSADLRTSTGEQRNVTLADGTRLMLNTASAVDVRFSDTERRIVLLRGEIMVVTGHDDGPTPRPFVAQTAQGVSIPLGTRFSLRQEDSTTRLDVFEGAVKVEPGHAPGVSKVVHAGERMRFTATQIMSIEPTSADTAAWTQGMLVASNMRLTDFLSELGRYRDGYLRCDPSIADFRLSGTYPLSDTDRVLNTLATTLPVELEYITRYWVTVKRARS</sequence>
<reference evidence="3 4" key="1">
    <citation type="journal article" date="2020" name="Genes (Basel)">
        <title>Genomic Comparison of Insect Gut Symbionts from Divergent Burkholderia Subclades.</title>
        <authorList>
            <person name="Takeshita K."/>
            <person name="Kikuchi Y."/>
        </authorList>
    </citation>
    <scope>NUCLEOTIDE SEQUENCE [LARGE SCALE GENOMIC DNA]</scope>
    <source>
        <strain evidence="3 4">PGU16</strain>
    </source>
</reference>
<dbReference type="Pfam" id="PF04773">
    <property type="entry name" value="FecR"/>
    <property type="match status" value="1"/>
</dbReference>
<dbReference type="PANTHER" id="PTHR30273">
    <property type="entry name" value="PERIPLASMIC SIGNAL SENSOR AND SIGMA FACTOR ACTIVATOR FECR-RELATED"/>
    <property type="match status" value="1"/>
</dbReference>
<dbReference type="KEGG" id="plad:PPGU16_47870"/>